<feature type="region of interest" description="Disordered" evidence="7">
    <location>
        <begin position="246"/>
        <end position="290"/>
    </location>
</feature>
<dbReference type="InterPro" id="IPR051156">
    <property type="entry name" value="Mito/Outer_Membr_Metalloprot"/>
</dbReference>
<keyword evidence="5 6" id="KW-0482">Metalloprotease</keyword>
<comment type="similarity">
    <text evidence="6">Belongs to the peptidase M48 family.</text>
</comment>
<dbReference type="Gene3D" id="3.30.2010.10">
    <property type="entry name" value="Metalloproteases ('zincins'), catalytic domain"/>
    <property type="match status" value="1"/>
</dbReference>
<accession>M7N1H3</accession>
<evidence type="ECO:0000256" key="8">
    <source>
        <dbReference type="SAM" id="SignalP"/>
    </source>
</evidence>
<name>M7N1H3_9BACT</name>
<dbReference type="GO" id="GO:0016020">
    <property type="term" value="C:membrane"/>
    <property type="evidence" value="ECO:0007669"/>
    <property type="project" value="TreeGrafter"/>
</dbReference>
<keyword evidence="1 6" id="KW-0645">Protease</keyword>
<evidence type="ECO:0000256" key="6">
    <source>
        <dbReference type="RuleBase" id="RU003983"/>
    </source>
</evidence>
<feature type="domain" description="Peptidase M48" evidence="9">
    <location>
        <begin position="64"/>
        <end position="242"/>
    </location>
</feature>
<comment type="cofactor">
    <cofactor evidence="6">
        <name>Zn(2+)</name>
        <dbReference type="ChEBI" id="CHEBI:29105"/>
    </cofactor>
    <text evidence="6">Binds 1 zinc ion per subunit.</text>
</comment>
<dbReference type="OrthoDB" id="9810445at2"/>
<organism evidence="10 11">
    <name type="scientific">Cesiribacter andamanensis AMV16</name>
    <dbReference type="NCBI Taxonomy" id="1279009"/>
    <lineage>
        <taxon>Bacteria</taxon>
        <taxon>Pseudomonadati</taxon>
        <taxon>Bacteroidota</taxon>
        <taxon>Cytophagia</taxon>
        <taxon>Cytophagales</taxon>
        <taxon>Cesiribacteraceae</taxon>
        <taxon>Cesiribacter</taxon>
    </lineage>
</organism>
<keyword evidence="8" id="KW-0732">Signal</keyword>
<evidence type="ECO:0000256" key="5">
    <source>
        <dbReference type="ARBA" id="ARBA00023049"/>
    </source>
</evidence>
<dbReference type="Proteomes" id="UP000011910">
    <property type="component" value="Unassembled WGS sequence"/>
</dbReference>
<dbReference type="CDD" id="cd07333">
    <property type="entry name" value="M48C_bepA_like"/>
    <property type="match status" value="1"/>
</dbReference>
<dbReference type="PANTHER" id="PTHR22726">
    <property type="entry name" value="METALLOENDOPEPTIDASE OMA1"/>
    <property type="match status" value="1"/>
</dbReference>
<dbReference type="AlphaFoldDB" id="M7N1H3"/>
<dbReference type="EC" id="3.4.24.-" evidence="10"/>
<dbReference type="eggNOG" id="COG4783">
    <property type="taxonomic scope" value="Bacteria"/>
</dbReference>
<protein>
    <submittedName>
        <fullName evidence="10">Putative metalloprotease yggG</fullName>
        <ecNumber evidence="10">3.4.24.-</ecNumber>
    </submittedName>
</protein>
<feature type="signal peptide" evidence="8">
    <location>
        <begin position="1"/>
        <end position="24"/>
    </location>
</feature>
<evidence type="ECO:0000256" key="2">
    <source>
        <dbReference type="ARBA" id="ARBA00022723"/>
    </source>
</evidence>
<comment type="caution">
    <text evidence="10">The sequence shown here is derived from an EMBL/GenBank/DDBJ whole genome shotgun (WGS) entry which is preliminary data.</text>
</comment>
<keyword evidence="4 6" id="KW-0862">Zinc</keyword>
<keyword evidence="11" id="KW-1185">Reference proteome</keyword>
<sequence>MKTLLPSLFLIPLLLLGSCSGENAINVFSPEDDAALGAQVNQEIQSQSDKFPILDPQQYPKSYEYLNGIVGHILESGQVRYRDEFNWTVYIIQDDNTLNAFATPGGYIYVYTGLIKYLDKEDDLAGVLGHEIAHADLRHSTRQLQKMYGLNLLLNLAFGDGGTAEQIMGQIVGNLTALSFSREYEREADMRSVEYLAATNYECDATKSFFIKLREAEDQSGQVPTFLSTHPNPENRIAAIEAQSQKMGCSTEPLNPASYQAFKQSLPGPTSSRASGGQTTTGGRASGTDW</sequence>
<dbReference type="GO" id="GO:0046872">
    <property type="term" value="F:metal ion binding"/>
    <property type="evidence" value="ECO:0007669"/>
    <property type="project" value="UniProtKB-KW"/>
</dbReference>
<dbReference type="RefSeq" id="WP_009195733.1">
    <property type="nucleotide sequence ID" value="NZ_AODQ01000055.1"/>
</dbReference>
<reference evidence="10 11" key="1">
    <citation type="journal article" date="2013" name="Genome Announc.">
        <title>Draft Genome Sequence of Cesiribacter andamanensis Strain AMV16T, Isolated from a Soil Sample from a Mud Volcano in the Andaman Islands, India.</title>
        <authorList>
            <person name="Shivaji S."/>
            <person name="Ara S."/>
            <person name="Begum Z."/>
            <person name="Srinivas T.N."/>
            <person name="Singh A."/>
            <person name="Kumar Pinnaka A."/>
        </authorList>
    </citation>
    <scope>NUCLEOTIDE SEQUENCE [LARGE SCALE GENOMIC DNA]</scope>
    <source>
        <strain evidence="10 11">AMV16</strain>
    </source>
</reference>
<evidence type="ECO:0000256" key="1">
    <source>
        <dbReference type="ARBA" id="ARBA00022670"/>
    </source>
</evidence>
<dbReference type="InterPro" id="IPR001915">
    <property type="entry name" value="Peptidase_M48"/>
</dbReference>
<evidence type="ECO:0000256" key="4">
    <source>
        <dbReference type="ARBA" id="ARBA00022833"/>
    </source>
</evidence>
<dbReference type="Pfam" id="PF01435">
    <property type="entry name" value="Peptidase_M48"/>
    <property type="match status" value="1"/>
</dbReference>
<evidence type="ECO:0000256" key="7">
    <source>
        <dbReference type="SAM" id="MobiDB-lite"/>
    </source>
</evidence>
<dbReference type="PATRIC" id="fig|1279009.4.peg.2372"/>
<gene>
    <name evidence="10" type="primary">yggG_3</name>
    <name evidence="10" type="ORF">ADICEAN_02340</name>
</gene>
<dbReference type="GO" id="GO:0004222">
    <property type="term" value="F:metalloendopeptidase activity"/>
    <property type="evidence" value="ECO:0007669"/>
    <property type="project" value="InterPro"/>
</dbReference>
<evidence type="ECO:0000313" key="11">
    <source>
        <dbReference type="Proteomes" id="UP000011910"/>
    </source>
</evidence>
<evidence type="ECO:0000259" key="9">
    <source>
        <dbReference type="Pfam" id="PF01435"/>
    </source>
</evidence>
<keyword evidence="2" id="KW-0479">Metal-binding</keyword>
<evidence type="ECO:0000256" key="3">
    <source>
        <dbReference type="ARBA" id="ARBA00022801"/>
    </source>
</evidence>
<dbReference type="PROSITE" id="PS51257">
    <property type="entry name" value="PROKAR_LIPOPROTEIN"/>
    <property type="match status" value="1"/>
</dbReference>
<dbReference type="PANTHER" id="PTHR22726:SF1">
    <property type="entry name" value="METALLOENDOPEPTIDASE OMA1, MITOCHONDRIAL"/>
    <property type="match status" value="1"/>
</dbReference>
<dbReference type="STRING" id="1279009.ADICEAN_02340"/>
<dbReference type="EMBL" id="AODQ01000055">
    <property type="protein sequence ID" value="EMR02533.1"/>
    <property type="molecule type" value="Genomic_DNA"/>
</dbReference>
<proteinExistence type="inferred from homology"/>
<feature type="chain" id="PRO_5004081772" evidence="8">
    <location>
        <begin position="25"/>
        <end position="290"/>
    </location>
</feature>
<feature type="compositionally biased region" description="Polar residues" evidence="7">
    <location>
        <begin position="257"/>
        <end position="290"/>
    </location>
</feature>
<evidence type="ECO:0000313" key="10">
    <source>
        <dbReference type="EMBL" id="EMR02533.1"/>
    </source>
</evidence>
<keyword evidence="3 6" id="KW-0378">Hydrolase</keyword>
<dbReference type="GO" id="GO:0051603">
    <property type="term" value="P:proteolysis involved in protein catabolic process"/>
    <property type="evidence" value="ECO:0007669"/>
    <property type="project" value="TreeGrafter"/>
</dbReference>